<dbReference type="AlphaFoldDB" id="A0A812GEY2"/>
<dbReference type="Proteomes" id="UP000604046">
    <property type="component" value="Unassembled WGS sequence"/>
</dbReference>
<evidence type="ECO:0000313" key="5">
    <source>
        <dbReference type="Proteomes" id="UP000604046"/>
    </source>
</evidence>
<dbReference type="OrthoDB" id="411376at2759"/>
<evidence type="ECO:0000256" key="2">
    <source>
        <dbReference type="SAM" id="Phobius"/>
    </source>
</evidence>
<feature type="chain" id="PRO_5032495972" description="Cytochrome b561 domain-containing protein" evidence="3">
    <location>
        <begin position="17"/>
        <end position="407"/>
    </location>
</feature>
<gene>
    <name evidence="4" type="ORF">SNAT2548_LOCUS439</name>
</gene>
<keyword evidence="2" id="KW-0472">Membrane</keyword>
<protein>
    <recommendedName>
        <fullName evidence="6">Cytochrome b561 domain-containing protein</fullName>
    </recommendedName>
</protein>
<feature type="signal peptide" evidence="3">
    <location>
        <begin position="1"/>
        <end position="16"/>
    </location>
</feature>
<evidence type="ECO:0008006" key="6">
    <source>
        <dbReference type="Google" id="ProtNLM"/>
    </source>
</evidence>
<feature type="region of interest" description="Disordered" evidence="1">
    <location>
        <begin position="367"/>
        <end position="407"/>
    </location>
</feature>
<dbReference type="EMBL" id="CAJNDS010000022">
    <property type="protein sequence ID" value="CAE6920298.1"/>
    <property type="molecule type" value="Genomic_DNA"/>
</dbReference>
<feature type="transmembrane region" description="Helical" evidence="2">
    <location>
        <begin position="248"/>
        <end position="269"/>
    </location>
</feature>
<evidence type="ECO:0000313" key="4">
    <source>
        <dbReference type="EMBL" id="CAE6920298.1"/>
    </source>
</evidence>
<feature type="compositionally biased region" description="Low complexity" evidence="1">
    <location>
        <begin position="376"/>
        <end position="386"/>
    </location>
</feature>
<comment type="caution">
    <text evidence="4">The sequence shown here is derived from an EMBL/GenBank/DDBJ whole genome shotgun (WGS) entry which is preliminary data.</text>
</comment>
<accession>A0A812GEY2</accession>
<reference evidence="4" key="1">
    <citation type="submission" date="2021-02" db="EMBL/GenBank/DDBJ databases">
        <authorList>
            <person name="Dougan E. K."/>
            <person name="Rhodes N."/>
            <person name="Thang M."/>
            <person name="Chan C."/>
        </authorList>
    </citation>
    <scope>NUCLEOTIDE SEQUENCE</scope>
</reference>
<proteinExistence type="predicted"/>
<evidence type="ECO:0000256" key="1">
    <source>
        <dbReference type="SAM" id="MobiDB-lite"/>
    </source>
</evidence>
<keyword evidence="2" id="KW-0812">Transmembrane</keyword>
<name>A0A812GEY2_9DINO</name>
<keyword evidence="3" id="KW-0732">Signal</keyword>
<sequence>MCWVRVLALQFLPACAYPQFWVFQTPKYMRSLRAGGPFGAMNIDRFQPKSLGNNCRLSADIPPTGFDTNAPYAISVETLESKGVGHVVIASAGAFQQDPWRPSAASTKYSERHVLKSWQWMSPNESNSSSFFAVCATGYGGRAYVADALTVFKSGLSQQVCNPNNATAVTADCHCFGSGTGPSEPTAVDICTSGTCCWEDFRCRECSRLVPGSWLPTLTVLHCLLTSLGTALQLLVQVAESAHQRRRLILASGFAQCLGSCFILGPLAGGSTGLAVAWHVILGSLALGCCIFLMMWSWLRDDTQSAFVALQSGASLTLGWIAAGIGCVTDRITRPWSVGLVLGIFGLSLLYVAAAWNRKRAQPGVEHGQRIEIPRSDSQSSRLSRLPSEERVGSIHSSAMPLHPQGK</sequence>
<organism evidence="4 5">
    <name type="scientific">Symbiodinium natans</name>
    <dbReference type="NCBI Taxonomy" id="878477"/>
    <lineage>
        <taxon>Eukaryota</taxon>
        <taxon>Sar</taxon>
        <taxon>Alveolata</taxon>
        <taxon>Dinophyceae</taxon>
        <taxon>Suessiales</taxon>
        <taxon>Symbiodiniaceae</taxon>
        <taxon>Symbiodinium</taxon>
    </lineage>
</organism>
<feature type="transmembrane region" description="Helical" evidence="2">
    <location>
        <begin position="214"/>
        <end position="236"/>
    </location>
</feature>
<feature type="transmembrane region" description="Helical" evidence="2">
    <location>
        <begin position="337"/>
        <end position="356"/>
    </location>
</feature>
<keyword evidence="5" id="KW-1185">Reference proteome</keyword>
<feature type="transmembrane region" description="Helical" evidence="2">
    <location>
        <begin position="306"/>
        <end position="325"/>
    </location>
</feature>
<evidence type="ECO:0000256" key="3">
    <source>
        <dbReference type="SAM" id="SignalP"/>
    </source>
</evidence>
<keyword evidence="2" id="KW-1133">Transmembrane helix</keyword>
<feature type="transmembrane region" description="Helical" evidence="2">
    <location>
        <begin position="275"/>
        <end position="299"/>
    </location>
</feature>